<dbReference type="PROSITE" id="PS51419">
    <property type="entry name" value="RAB"/>
    <property type="match status" value="1"/>
</dbReference>
<dbReference type="GO" id="GO:0003924">
    <property type="term" value="F:GTPase activity"/>
    <property type="evidence" value="ECO:0007669"/>
    <property type="project" value="InterPro"/>
</dbReference>
<dbReference type="CDD" id="cd00154">
    <property type="entry name" value="Rab"/>
    <property type="match status" value="1"/>
</dbReference>
<dbReference type="PRINTS" id="PR00449">
    <property type="entry name" value="RASTRNSFRMNG"/>
</dbReference>
<name>A0A146KEI8_9EUKA</name>
<dbReference type="SMART" id="SM00173">
    <property type="entry name" value="RAS"/>
    <property type="match status" value="1"/>
</dbReference>
<keyword evidence="1" id="KW-0547">Nucleotide-binding</keyword>
<dbReference type="SMART" id="SM00175">
    <property type="entry name" value="RAB"/>
    <property type="match status" value="1"/>
</dbReference>
<dbReference type="PROSITE" id="PS51421">
    <property type="entry name" value="RAS"/>
    <property type="match status" value="1"/>
</dbReference>
<dbReference type="PROSITE" id="PS51420">
    <property type="entry name" value="RHO"/>
    <property type="match status" value="1"/>
</dbReference>
<dbReference type="Pfam" id="PF00071">
    <property type="entry name" value="Ras"/>
    <property type="match status" value="1"/>
</dbReference>
<reference evidence="2" key="1">
    <citation type="submission" date="2015-07" db="EMBL/GenBank/DDBJ databases">
        <title>Adaptation to a free-living lifestyle via gene acquisitions in the diplomonad Trepomonas sp. PC1.</title>
        <authorList>
            <person name="Xu F."/>
            <person name="Jerlstrom-Hultqvist J."/>
            <person name="Kolisko M."/>
            <person name="Simpson A.G.B."/>
            <person name="Roger A.J."/>
            <person name="Svard S.G."/>
            <person name="Andersson J.O."/>
        </authorList>
    </citation>
    <scope>NUCLEOTIDE SEQUENCE</scope>
    <source>
        <strain evidence="2">PC1</strain>
    </source>
</reference>
<dbReference type="NCBIfam" id="TIGR00231">
    <property type="entry name" value="small_GTP"/>
    <property type="match status" value="1"/>
</dbReference>
<dbReference type="SMART" id="SM00174">
    <property type="entry name" value="RHO"/>
    <property type="match status" value="1"/>
</dbReference>
<proteinExistence type="predicted"/>
<dbReference type="AlphaFoldDB" id="A0A146KEI8"/>
<protein>
    <submittedName>
        <fullName evidence="2">Rab-like protein</fullName>
    </submittedName>
</protein>
<accession>A0A146KEI8</accession>
<dbReference type="InterPro" id="IPR001806">
    <property type="entry name" value="Small_GTPase"/>
</dbReference>
<organism evidence="2">
    <name type="scientific">Trepomonas sp. PC1</name>
    <dbReference type="NCBI Taxonomy" id="1076344"/>
    <lineage>
        <taxon>Eukaryota</taxon>
        <taxon>Metamonada</taxon>
        <taxon>Diplomonadida</taxon>
        <taxon>Hexamitidae</taxon>
        <taxon>Hexamitinae</taxon>
        <taxon>Trepomonas</taxon>
    </lineage>
</organism>
<dbReference type="GO" id="GO:0005525">
    <property type="term" value="F:GTP binding"/>
    <property type="evidence" value="ECO:0007669"/>
    <property type="project" value="InterPro"/>
</dbReference>
<evidence type="ECO:0000313" key="2">
    <source>
        <dbReference type="EMBL" id="JAP93916.1"/>
    </source>
</evidence>
<dbReference type="InterPro" id="IPR027417">
    <property type="entry name" value="P-loop_NTPase"/>
</dbReference>
<dbReference type="Gene3D" id="3.40.50.300">
    <property type="entry name" value="P-loop containing nucleotide triphosphate hydrolases"/>
    <property type="match status" value="1"/>
</dbReference>
<dbReference type="SUPFAM" id="SSF52540">
    <property type="entry name" value="P-loop containing nucleoside triphosphate hydrolases"/>
    <property type="match status" value="1"/>
</dbReference>
<feature type="non-terminal residue" evidence="2">
    <location>
        <position position="1"/>
    </location>
</feature>
<sequence>VIVVGQSAVGKTSIILRLTEDIFNDDLVVTTSAAYVNYTFEYEENRSKKQSTVSIWDTAGQERYQALTQVYYRNTNIAFVCIDLTNPQSLRFLDTCIPIILQKSLNTEIQIVVLANKSDCELIKLTDKEINEKCIEYNVKWYKVSAKTGDNLKKSVDEVLCQYMTKKPDNEEYALKKIQQKEKSGCC</sequence>
<evidence type="ECO:0000256" key="1">
    <source>
        <dbReference type="ARBA" id="ARBA00022741"/>
    </source>
</evidence>
<dbReference type="PANTHER" id="PTHR47978">
    <property type="match status" value="1"/>
</dbReference>
<dbReference type="EMBL" id="GDID01002690">
    <property type="protein sequence ID" value="JAP93916.1"/>
    <property type="molecule type" value="Transcribed_RNA"/>
</dbReference>
<gene>
    <name evidence="2" type="ORF">TPC1_13607</name>
</gene>
<dbReference type="InterPro" id="IPR005225">
    <property type="entry name" value="Small_GTP-bd"/>
</dbReference>